<accession>A0A6N2MR85</accession>
<reference evidence="1" key="1">
    <citation type="submission" date="2019-03" db="EMBL/GenBank/DDBJ databases">
        <authorList>
            <person name="Mank J."/>
            <person name="Almeida P."/>
        </authorList>
    </citation>
    <scope>NUCLEOTIDE SEQUENCE</scope>
    <source>
        <strain evidence="1">78183</strain>
    </source>
</reference>
<name>A0A6N2MR85_SALVM</name>
<organism evidence="1">
    <name type="scientific">Salix viminalis</name>
    <name type="common">Common osier</name>
    <name type="synonym">Basket willow</name>
    <dbReference type="NCBI Taxonomy" id="40686"/>
    <lineage>
        <taxon>Eukaryota</taxon>
        <taxon>Viridiplantae</taxon>
        <taxon>Streptophyta</taxon>
        <taxon>Embryophyta</taxon>
        <taxon>Tracheophyta</taxon>
        <taxon>Spermatophyta</taxon>
        <taxon>Magnoliopsida</taxon>
        <taxon>eudicotyledons</taxon>
        <taxon>Gunneridae</taxon>
        <taxon>Pentapetalae</taxon>
        <taxon>rosids</taxon>
        <taxon>fabids</taxon>
        <taxon>Malpighiales</taxon>
        <taxon>Salicaceae</taxon>
        <taxon>Saliceae</taxon>
        <taxon>Salix</taxon>
    </lineage>
</organism>
<gene>
    <name evidence="1" type="ORF">SVIM_LOCUS410307</name>
</gene>
<protein>
    <submittedName>
        <fullName evidence="1">Uncharacterized protein</fullName>
    </submittedName>
</protein>
<evidence type="ECO:0000313" key="1">
    <source>
        <dbReference type="EMBL" id="VFU56862.1"/>
    </source>
</evidence>
<proteinExistence type="predicted"/>
<dbReference type="EMBL" id="CAADRP010001929">
    <property type="protein sequence ID" value="VFU56862.1"/>
    <property type="molecule type" value="Genomic_DNA"/>
</dbReference>
<sequence length="151" mass="16211">MIMASNPFWSCLIDTGFDLEEALTLPGNLSQQITDSKNSTIVADMPTVLTPVDAVCAVCMEEGFRSGAEFGVNLGERGETGINASMNEGRALTDVDIEGRTNNSGHTNVNTEECEAEVTQQSGNTSLHKNAKVSGIIHEKARDCRVSTKLF</sequence>
<dbReference type="AlphaFoldDB" id="A0A6N2MR85"/>